<protein>
    <submittedName>
        <fullName evidence="1">Uncharacterized protein</fullName>
    </submittedName>
</protein>
<organism evidence="1 2">
    <name type="scientific">Niastella vici</name>
    <dbReference type="NCBI Taxonomy" id="1703345"/>
    <lineage>
        <taxon>Bacteria</taxon>
        <taxon>Pseudomonadati</taxon>
        <taxon>Bacteroidota</taxon>
        <taxon>Chitinophagia</taxon>
        <taxon>Chitinophagales</taxon>
        <taxon>Chitinophagaceae</taxon>
        <taxon>Niastella</taxon>
    </lineage>
</organism>
<accession>A0A1V9FMY7</accession>
<dbReference type="Proteomes" id="UP000192796">
    <property type="component" value="Unassembled WGS sequence"/>
</dbReference>
<keyword evidence="2" id="KW-1185">Reference proteome</keyword>
<evidence type="ECO:0000313" key="1">
    <source>
        <dbReference type="EMBL" id="OQP59698.1"/>
    </source>
</evidence>
<proteinExistence type="predicted"/>
<evidence type="ECO:0000313" key="2">
    <source>
        <dbReference type="Proteomes" id="UP000192796"/>
    </source>
</evidence>
<comment type="caution">
    <text evidence="1">The sequence shown here is derived from an EMBL/GenBank/DDBJ whole genome shotgun (WGS) entry which is preliminary data.</text>
</comment>
<gene>
    <name evidence="1" type="ORF">A3860_36040</name>
</gene>
<sequence length="62" mass="7000">MILVIILFCSSDGTSFLTNPPEFVRIGIERNDGVNHINHFAITEESLSCFVIVLNSFLRLFV</sequence>
<name>A0A1V9FMY7_9BACT</name>
<dbReference type="EMBL" id="LVYD01000073">
    <property type="protein sequence ID" value="OQP59698.1"/>
    <property type="molecule type" value="Genomic_DNA"/>
</dbReference>
<reference evidence="1 2" key="1">
    <citation type="submission" date="2016-03" db="EMBL/GenBank/DDBJ databases">
        <title>Niastella vici sp. nov., isolated from farmland soil.</title>
        <authorList>
            <person name="Chen L."/>
            <person name="Wang D."/>
            <person name="Yang S."/>
            <person name="Wang G."/>
        </authorList>
    </citation>
    <scope>NUCLEOTIDE SEQUENCE [LARGE SCALE GENOMIC DNA]</scope>
    <source>
        <strain evidence="1 2">DJ57</strain>
    </source>
</reference>
<dbReference type="AlphaFoldDB" id="A0A1V9FMY7"/>